<reference evidence="4 5" key="1">
    <citation type="submission" date="2015-02" db="EMBL/GenBank/DDBJ databases">
        <title>Draft genome sequence of Pseudomonas stutzeri NT0128 isolated from wheat (Triticum turgidum) rhizosphere.</title>
        <authorList>
            <person name="Tovi N."/>
            <person name="Frenk S."/>
            <person name="Hadar Y."/>
            <person name="Minz D."/>
        </authorList>
    </citation>
    <scope>NUCLEOTIDE SEQUENCE [LARGE SCALE GENOMIC DNA]</scope>
    <source>
        <strain evidence="4 5">NT0128</strain>
    </source>
</reference>
<organism evidence="4 5">
    <name type="scientific">Stutzerimonas stutzeri</name>
    <name type="common">Pseudomonas stutzeri</name>
    <dbReference type="NCBI Taxonomy" id="316"/>
    <lineage>
        <taxon>Bacteria</taxon>
        <taxon>Pseudomonadati</taxon>
        <taxon>Pseudomonadota</taxon>
        <taxon>Gammaproteobacteria</taxon>
        <taxon>Pseudomonadales</taxon>
        <taxon>Pseudomonadaceae</taxon>
        <taxon>Stutzerimonas</taxon>
    </lineage>
</organism>
<protein>
    <submittedName>
        <fullName evidence="4">C4-dicarboxylate ABC transporter</fullName>
    </submittedName>
</protein>
<keyword evidence="1" id="KW-0997">Cell inner membrane</keyword>
<dbReference type="EMBL" id="JYHV01000037">
    <property type="protein sequence ID" value="KJH79792.1"/>
    <property type="molecule type" value="Genomic_DNA"/>
</dbReference>
<feature type="transmembrane region" description="Helical" evidence="2">
    <location>
        <begin position="397"/>
        <end position="430"/>
    </location>
</feature>
<dbReference type="PANTHER" id="PTHR43849:SF2">
    <property type="entry name" value="BLL3936 PROTEIN"/>
    <property type="match status" value="1"/>
</dbReference>
<feature type="transmembrane region" description="Helical" evidence="2">
    <location>
        <begin position="103"/>
        <end position="119"/>
    </location>
</feature>
<comment type="caution">
    <text evidence="4">The sequence shown here is derived from an EMBL/GenBank/DDBJ whole genome shotgun (WGS) entry which is preliminary data.</text>
</comment>
<feature type="transmembrane region" description="Helical" evidence="2">
    <location>
        <begin position="488"/>
        <end position="506"/>
    </location>
</feature>
<dbReference type="Proteomes" id="UP000032487">
    <property type="component" value="Unassembled WGS sequence"/>
</dbReference>
<sequence length="677" mass="72257">MSELQQEQGLGGSPAEWPKALFYVALLFSIYQITMAAFHPVSSQVLRAGHVGFLLMIVFLSFPAHGKGRPWQPLAWVLALAGMGTAFYQWYFEGDLIQRSGDLTTFDFAVGVVLIVMVFEAARRVMGIALPIICATFLAYGLLGEYLPGDLAHRGYGFDQLVNQLAFGTEGLYGTPTYVSATYIFLFILFGAFLEQAGMIKLFTDFAMGLFGHKLGGPAKVSVVSSALMGTITGSGVANVVTTGQFTIPLMKRFGYRAAFAGGVEATASMGSQMMPPVMGAVAFIMAETINVPFVEVAKAALIPALLYFGSTFWMVHLEAKRADLKGLPKDQCPSAMAAVKERWYLLIPLLVLVWLLFSGRTPMFAGIIGLSLTAIVILGSAIILKVSSFGLRIAFWIALGLLCAGFFQMGIGVIFGVIAALVATCWFIKGGRDTLRVCLHALVEGARHAVPVGIACALVGVIIGVVSLTGVASTFAGYILAVGQDNLFLSLLLTMLTCLVLGMGIPTIPNYIITSSIAAPALLDLGVPLIVSHMFVFYFGILADLTPPVALACFAAAPIAKETGLKISMWAVRIAIAGFVVPFMAVYNPALMLQGDSLWMTAYMLFKAAFAIGLWGIASIGYLQRPLAWWERVLGFAAGATLIMAMPITDEIGFAIGALLLAQHIVRARRAGPALA</sequence>
<keyword evidence="1" id="KW-0813">Transport</keyword>
<dbReference type="GO" id="GO:0022857">
    <property type="term" value="F:transmembrane transporter activity"/>
    <property type="evidence" value="ECO:0007669"/>
    <property type="project" value="UniProtKB-UniRule"/>
</dbReference>
<dbReference type="RefSeq" id="WP_045164304.1">
    <property type="nucleotide sequence ID" value="NZ_JYHV01000037.1"/>
</dbReference>
<keyword evidence="2" id="KW-0472">Membrane</keyword>
<evidence type="ECO:0000313" key="4">
    <source>
        <dbReference type="EMBL" id="KJH79792.1"/>
    </source>
</evidence>
<dbReference type="InterPro" id="IPR011853">
    <property type="entry name" value="TRAP_DctM-Dct_fused"/>
</dbReference>
<feature type="transmembrane region" description="Helical" evidence="2">
    <location>
        <begin position="74"/>
        <end position="91"/>
    </location>
</feature>
<comment type="function">
    <text evidence="1">Part of the tripartite ATP-independent periplasmic (TRAP) transport system.</text>
</comment>
<evidence type="ECO:0000256" key="2">
    <source>
        <dbReference type="SAM" id="Phobius"/>
    </source>
</evidence>
<gene>
    <name evidence="4" type="ORF">UF78_21900</name>
</gene>
<name>A0A0D9AGF6_STUST</name>
<evidence type="ECO:0000259" key="3">
    <source>
        <dbReference type="Pfam" id="PF06808"/>
    </source>
</evidence>
<feature type="transmembrane region" description="Helical" evidence="2">
    <location>
        <begin position="45"/>
        <end position="62"/>
    </location>
</feature>
<keyword evidence="2" id="KW-0812">Transmembrane</keyword>
<feature type="transmembrane region" description="Helical" evidence="2">
    <location>
        <begin position="450"/>
        <end position="481"/>
    </location>
</feature>
<evidence type="ECO:0000313" key="5">
    <source>
        <dbReference type="Proteomes" id="UP000032487"/>
    </source>
</evidence>
<dbReference type="PATRIC" id="fig|316.101.peg.3228"/>
<feature type="transmembrane region" description="Helical" evidence="2">
    <location>
        <begin position="571"/>
        <end position="591"/>
    </location>
</feature>
<accession>A0A0D9AGF6</accession>
<feature type="transmembrane region" description="Helical" evidence="2">
    <location>
        <begin position="20"/>
        <end position="39"/>
    </location>
</feature>
<feature type="transmembrane region" description="Helical" evidence="2">
    <location>
        <begin position="301"/>
        <end position="320"/>
    </location>
</feature>
<dbReference type="NCBIfam" id="TIGR02123">
    <property type="entry name" value="TRAP_fused"/>
    <property type="match status" value="1"/>
</dbReference>
<dbReference type="OrthoDB" id="9759894at2"/>
<dbReference type="AlphaFoldDB" id="A0A0D9AGF6"/>
<comment type="subcellular location">
    <subcellularLocation>
        <location evidence="1">Cell inner membrane</location>
        <topology evidence="1">Multi-pass membrane protein</topology>
    </subcellularLocation>
</comment>
<feature type="transmembrane region" description="Helical" evidence="2">
    <location>
        <begin position="512"/>
        <end position="532"/>
    </location>
</feature>
<dbReference type="InterPro" id="IPR010656">
    <property type="entry name" value="DctM"/>
</dbReference>
<dbReference type="PANTHER" id="PTHR43849">
    <property type="entry name" value="BLL3936 PROTEIN"/>
    <property type="match status" value="1"/>
</dbReference>
<dbReference type="GO" id="GO:0005886">
    <property type="term" value="C:plasma membrane"/>
    <property type="evidence" value="ECO:0007669"/>
    <property type="project" value="UniProtKB-SubCell"/>
</dbReference>
<feature type="transmembrane region" description="Helical" evidence="2">
    <location>
        <begin position="340"/>
        <end position="358"/>
    </location>
</feature>
<feature type="domain" description="TRAP C4-dicarboxylate transport system permease DctM subunit" evidence="3">
    <location>
        <begin position="394"/>
        <end position="596"/>
    </location>
</feature>
<feature type="transmembrane region" description="Helical" evidence="2">
    <location>
        <begin position="126"/>
        <end position="143"/>
    </location>
</feature>
<feature type="transmembrane region" description="Helical" evidence="2">
    <location>
        <begin position="364"/>
        <end position="385"/>
    </location>
</feature>
<dbReference type="Pfam" id="PF06808">
    <property type="entry name" value="DctM"/>
    <property type="match status" value="2"/>
</dbReference>
<keyword evidence="2" id="KW-1133">Transmembrane helix</keyword>
<feature type="transmembrane region" description="Helical" evidence="2">
    <location>
        <begin position="636"/>
        <end position="662"/>
    </location>
</feature>
<proteinExistence type="predicted"/>
<feature type="domain" description="TRAP C4-dicarboxylate transport system permease DctM subunit" evidence="3">
    <location>
        <begin position="114"/>
        <end position="377"/>
    </location>
</feature>
<feature type="transmembrane region" description="Helical" evidence="2">
    <location>
        <begin position="603"/>
        <end position="624"/>
    </location>
</feature>
<keyword evidence="1" id="KW-1003">Cell membrane</keyword>
<feature type="transmembrane region" description="Helical" evidence="2">
    <location>
        <begin position="177"/>
        <end position="194"/>
    </location>
</feature>
<evidence type="ECO:0000256" key="1">
    <source>
        <dbReference type="RuleBase" id="RU369079"/>
    </source>
</evidence>